<accession>A0A8H5M232</accession>
<feature type="signal peptide" evidence="2">
    <location>
        <begin position="1"/>
        <end position="16"/>
    </location>
</feature>
<keyword evidence="4" id="KW-1185">Reference proteome</keyword>
<protein>
    <submittedName>
        <fullName evidence="3">Uncharacterized protein</fullName>
    </submittedName>
</protein>
<name>A0A8H5M232_9AGAR</name>
<evidence type="ECO:0000313" key="3">
    <source>
        <dbReference type="EMBL" id="KAF5378007.1"/>
    </source>
</evidence>
<evidence type="ECO:0000256" key="1">
    <source>
        <dbReference type="SAM" id="MobiDB-lite"/>
    </source>
</evidence>
<organism evidence="3 4">
    <name type="scientific">Collybiopsis confluens</name>
    <dbReference type="NCBI Taxonomy" id="2823264"/>
    <lineage>
        <taxon>Eukaryota</taxon>
        <taxon>Fungi</taxon>
        <taxon>Dikarya</taxon>
        <taxon>Basidiomycota</taxon>
        <taxon>Agaricomycotina</taxon>
        <taxon>Agaricomycetes</taxon>
        <taxon>Agaricomycetidae</taxon>
        <taxon>Agaricales</taxon>
        <taxon>Marasmiineae</taxon>
        <taxon>Omphalotaceae</taxon>
        <taxon>Collybiopsis</taxon>
    </lineage>
</organism>
<comment type="caution">
    <text evidence="3">The sequence shown here is derived from an EMBL/GenBank/DDBJ whole genome shotgun (WGS) entry which is preliminary data.</text>
</comment>
<keyword evidence="2" id="KW-0732">Signal</keyword>
<gene>
    <name evidence="3" type="ORF">D9757_009855</name>
</gene>
<dbReference type="EMBL" id="JAACJN010000080">
    <property type="protein sequence ID" value="KAF5378007.1"/>
    <property type="molecule type" value="Genomic_DNA"/>
</dbReference>
<feature type="compositionally biased region" description="Polar residues" evidence="1">
    <location>
        <begin position="198"/>
        <end position="210"/>
    </location>
</feature>
<feature type="region of interest" description="Disordered" evidence="1">
    <location>
        <begin position="167"/>
        <end position="215"/>
    </location>
</feature>
<sequence length="681" mass="74658">MSTLTVTIASLPVIAAFDSTLSFSVLSSQLRGSFQFAQTSPTVQATVTVSAPSFASTTVMTLFFHPCPDGVQAVLGNDFAQCCYRALLPSLPSQLPQAPVGFSASLTPPLLPAVVAFPGYHVDPGYIPPGPTYWPVPFPMAGSLGVISSAQSFIQGHTLAPALEHSQSFDTPAPTSRGISWQADSPSNQMQGAGDRGTSITAGTSVSAASTPHKAPTTRELIEATLFANGGTGVHCSAFSSDHGRLVRFCHNHGMDVKGLHSISQCRNALLHHILNGHCFISWGDHSAPACHHFSVNCNSRVSLIHTISEALCTAGSVALPTSKLIYILDAIGHREVFDVRSHRREIKRVIKQYFTKLSSQLSNAKRSPLPDAIEDIFQNFERLSFPSLTQYCRSHRILFNLATDRAETLRELIAIHIVSGECYSMEPERDRARGCRAVTELFDFSTNANSPTDSEATLNENFEILFAFESGGNLLEAFCELDKCSLAADWFFDAGYAFKNATKQLPEFELDFLRVLEEVAEGGRMPFALTPRSDRAYDADKAAQVWVFERGLCTVELVATYKTPFDLVLDFNSTSAMNALTHLHAYCLYPSLTFKSDKALVLNMTRDMAPALRSEQDQNFFDELKGQGFKVVSSPLEWEACNPCCALTFLKPRFLSDRHTLQVDVSVIDKSLHHSQQLVY</sequence>
<proteinExistence type="predicted"/>
<evidence type="ECO:0000256" key="2">
    <source>
        <dbReference type="SAM" id="SignalP"/>
    </source>
</evidence>
<reference evidence="3 4" key="1">
    <citation type="journal article" date="2020" name="ISME J.">
        <title>Uncovering the hidden diversity of litter-decomposition mechanisms in mushroom-forming fungi.</title>
        <authorList>
            <person name="Floudas D."/>
            <person name="Bentzer J."/>
            <person name="Ahren D."/>
            <person name="Johansson T."/>
            <person name="Persson P."/>
            <person name="Tunlid A."/>
        </authorList>
    </citation>
    <scope>NUCLEOTIDE SEQUENCE [LARGE SCALE GENOMIC DNA]</scope>
    <source>
        <strain evidence="3 4">CBS 406.79</strain>
    </source>
</reference>
<dbReference type="OrthoDB" id="3041043at2759"/>
<dbReference type="AlphaFoldDB" id="A0A8H5M232"/>
<evidence type="ECO:0000313" key="4">
    <source>
        <dbReference type="Proteomes" id="UP000518752"/>
    </source>
</evidence>
<dbReference type="Proteomes" id="UP000518752">
    <property type="component" value="Unassembled WGS sequence"/>
</dbReference>
<feature type="chain" id="PRO_5034097395" evidence="2">
    <location>
        <begin position="17"/>
        <end position="681"/>
    </location>
</feature>
<feature type="compositionally biased region" description="Polar residues" evidence="1">
    <location>
        <begin position="167"/>
        <end position="191"/>
    </location>
</feature>